<dbReference type="Gene3D" id="1.10.150.130">
    <property type="match status" value="1"/>
</dbReference>
<dbReference type="EMBL" id="CP046173">
    <property type="protein sequence ID" value="QIS17178.1"/>
    <property type="molecule type" value="Genomic_DNA"/>
</dbReference>
<accession>A0A6G9YVD6</accession>
<name>A0A6G9YVD6_9NOCA</name>
<keyword evidence="2 4" id="KW-0238">DNA-binding</keyword>
<dbReference type="InterPro" id="IPR010998">
    <property type="entry name" value="Integrase_recombinase_N"/>
</dbReference>
<protein>
    <submittedName>
        <fullName evidence="7">Tyrosine-type recombinase/integrase</fullName>
    </submittedName>
</protein>
<dbReference type="AlphaFoldDB" id="A0A6G9YVD6"/>
<dbReference type="PANTHER" id="PTHR30349:SF64">
    <property type="entry name" value="PROPHAGE INTEGRASE INTD-RELATED"/>
    <property type="match status" value="1"/>
</dbReference>
<dbReference type="GO" id="GO:0006310">
    <property type="term" value="P:DNA recombination"/>
    <property type="evidence" value="ECO:0007669"/>
    <property type="project" value="UniProtKB-KW"/>
</dbReference>
<sequence>MAKIRERTRKNGSTYYQIIYWYQGSQGCEKFETEPEADRWLKVLELVGAQEWLRMLYSVDTPADITTAPTVHEICTEIIEGLTGIEAGTRNRYTRILVNDIEPFFGADSPVTVFTDLMIPRWVNHLAENVGNAPKTIANKHGVLFQLCKALVRRKLLTENPCAHTKLPRVVQTEMHFLEPDEFAALLAALPQRWRLLVEFLIASGARWGEVTALRVRDINRSKLTVRIHKAWKYTGNKPVLGAPKTKKSTRTINLPEHLVARLPLEGRHPDEWLFALNDGSPVRMWYFYKDVWVPTRDALSLMTGDPLNGKKPRIHDLRHSCAAWMLTAGVPIHVVQAHLGHESIKTTVDVYGHLDRHAAASAAAVIGANLAPRQPDPAPTPALTPAPATSGAAGVLFFPTPAADGKAA</sequence>
<evidence type="ECO:0000256" key="4">
    <source>
        <dbReference type="PROSITE-ProRule" id="PRU01248"/>
    </source>
</evidence>
<comment type="similarity">
    <text evidence="1">Belongs to the 'phage' integrase family.</text>
</comment>
<organism evidence="7 8">
    <name type="scientific">Nocardia terpenica</name>
    <dbReference type="NCBI Taxonomy" id="455432"/>
    <lineage>
        <taxon>Bacteria</taxon>
        <taxon>Bacillati</taxon>
        <taxon>Actinomycetota</taxon>
        <taxon>Actinomycetes</taxon>
        <taxon>Mycobacteriales</taxon>
        <taxon>Nocardiaceae</taxon>
        <taxon>Nocardia</taxon>
    </lineage>
</organism>
<dbReference type="Proteomes" id="UP000500953">
    <property type="component" value="Chromosome"/>
</dbReference>
<dbReference type="GO" id="GO:0015074">
    <property type="term" value="P:DNA integration"/>
    <property type="evidence" value="ECO:0007669"/>
    <property type="project" value="InterPro"/>
</dbReference>
<dbReference type="InterPro" id="IPR050090">
    <property type="entry name" value="Tyrosine_recombinase_XerCD"/>
</dbReference>
<dbReference type="GO" id="GO:0003677">
    <property type="term" value="F:DNA binding"/>
    <property type="evidence" value="ECO:0007669"/>
    <property type="project" value="UniProtKB-UniRule"/>
</dbReference>
<dbReference type="PROSITE" id="PS51898">
    <property type="entry name" value="TYR_RECOMBINASE"/>
    <property type="match status" value="1"/>
</dbReference>
<dbReference type="InterPro" id="IPR011010">
    <property type="entry name" value="DNA_brk_join_enz"/>
</dbReference>
<evidence type="ECO:0000313" key="8">
    <source>
        <dbReference type="Proteomes" id="UP000500953"/>
    </source>
</evidence>
<dbReference type="PROSITE" id="PS51900">
    <property type="entry name" value="CB"/>
    <property type="match status" value="1"/>
</dbReference>
<evidence type="ECO:0000259" key="5">
    <source>
        <dbReference type="PROSITE" id="PS51898"/>
    </source>
</evidence>
<evidence type="ECO:0000256" key="1">
    <source>
        <dbReference type="ARBA" id="ARBA00008857"/>
    </source>
</evidence>
<keyword evidence="3" id="KW-0233">DNA recombination</keyword>
<feature type="domain" description="Tyr recombinase" evidence="5">
    <location>
        <begin position="173"/>
        <end position="365"/>
    </location>
</feature>
<dbReference type="SUPFAM" id="SSF56349">
    <property type="entry name" value="DNA breaking-rejoining enzymes"/>
    <property type="match status" value="1"/>
</dbReference>
<proteinExistence type="inferred from homology"/>
<evidence type="ECO:0000259" key="6">
    <source>
        <dbReference type="PROSITE" id="PS51900"/>
    </source>
</evidence>
<evidence type="ECO:0000256" key="3">
    <source>
        <dbReference type="ARBA" id="ARBA00023172"/>
    </source>
</evidence>
<dbReference type="InterPro" id="IPR013762">
    <property type="entry name" value="Integrase-like_cat_sf"/>
</dbReference>
<gene>
    <name evidence="7" type="ORF">F6W96_01455</name>
</gene>
<evidence type="ECO:0000256" key="2">
    <source>
        <dbReference type="ARBA" id="ARBA00023125"/>
    </source>
</evidence>
<feature type="domain" description="Core-binding (CB)" evidence="6">
    <location>
        <begin position="69"/>
        <end position="152"/>
    </location>
</feature>
<dbReference type="PANTHER" id="PTHR30349">
    <property type="entry name" value="PHAGE INTEGRASE-RELATED"/>
    <property type="match status" value="1"/>
</dbReference>
<dbReference type="InterPro" id="IPR002104">
    <property type="entry name" value="Integrase_catalytic"/>
</dbReference>
<evidence type="ECO:0000313" key="7">
    <source>
        <dbReference type="EMBL" id="QIS17178.1"/>
    </source>
</evidence>
<reference evidence="7 8" key="1">
    <citation type="journal article" date="2019" name="ACS Chem. Biol.">
        <title>Identification and Mobilization of a Cryptic Antibiotic Biosynthesis Gene Locus from a Human-Pathogenic Nocardia Isolate.</title>
        <authorList>
            <person name="Herisse M."/>
            <person name="Ishida K."/>
            <person name="Porter J.L."/>
            <person name="Howden B."/>
            <person name="Hertweck C."/>
            <person name="Stinear T.P."/>
            <person name="Pidot S.J."/>
        </authorList>
    </citation>
    <scope>NUCLEOTIDE SEQUENCE [LARGE SCALE GENOMIC DNA]</scope>
    <source>
        <strain evidence="7 8">AUSMDU00012715</strain>
    </source>
</reference>
<dbReference type="CDD" id="cd01189">
    <property type="entry name" value="INT_ICEBs1_C_like"/>
    <property type="match status" value="1"/>
</dbReference>
<dbReference type="Pfam" id="PF00589">
    <property type="entry name" value="Phage_integrase"/>
    <property type="match status" value="1"/>
</dbReference>
<dbReference type="PROSITE" id="PS51257">
    <property type="entry name" value="PROKAR_LIPOPROTEIN"/>
    <property type="match status" value="1"/>
</dbReference>
<dbReference type="InterPro" id="IPR044068">
    <property type="entry name" value="CB"/>
</dbReference>
<dbReference type="RefSeq" id="WP_167484600.1">
    <property type="nucleotide sequence ID" value="NZ_CP046173.1"/>
</dbReference>
<dbReference type="Gene3D" id="1.10.443.10">
    <property type="entry name" value="Intergrase catalytic core"/>
    <property type="match status" value="1"/>
</dbReference>